<dbReference type="Proteomes" id="UP000050509">
    <property type="component" value="Unassembled WGS sequence"/>
</dbReference>
<name>A0A0P9D0F3_9CHLR</name>
<comment type="caution">
    <text evidence="2">The sequence shown here is derived from an EMBL/GenBank/DDBJ whole genome shotgun (WGS) entry which is preliminary data.</text>
</comment>
<reference evidence="2 3" key="1">
    <citation type="submission" date="2015-09" db="EMBL/GenBank/DDBJ databases">
        <title>Draft genome sequence of Kouleothrix aurantiaca JCM 19913.</title>
        <authorList>
            <person name="Hemp J."/>
        </authorList>
    </citation>
    <scope>NUCLEOTIDE SEQUENCE [LARGE SCALE GENOMIC DNA]</scope>
    <source>
        <strain evidence="2 3">COM-B</strain>
    </source>
</reference>
<evidence type="ECO:0000256" key="1">
    <source>
        <dbReference type="SAM" id="MobiDB-lite"/>
    </source>
</evidence>
<feature type="region of interest" description="Disordered" evidence="1">
    <location>
        <begin position="165"/>
        <end position="222"/>
    </location>
</feature>
<accession>A0A0P9D0F3</accession>
<feature type="region of interest" description="Disordered" evidence="1">
    <location>
        <begin position="111"/>
        <end position="142"/>
    </location>
</feature>
<evidence type="ECO:0000313" key="2">
    <source>
        <dbReference type="EMBL" id="KPV52326.1"/>
    </source>
</evidence>
<evidence type="ECO:0000313" key="3">
    <source>
        <dbReference type="Proteomes" id="UP000050509"/>
    </source>
</evidence>
<organism evidence="2 3">
    <name type="scientific">Kouleothrix aurantiaca</name>
    <dbReference type="NCBI Taxonomy" id="186479"/>
    <lineage>
        <taxon>Bacteria</taxon>
        <taxon>Bacillati</taxon>
        <taxon>Chloroflexota</taxon>
        <taxon>Chloroflexia</taxon>
        <taxon>Chloroflexales</taxon>
        <taxon>Roseiflexineae</taxon>
        <taxon>Roseiflexaceae</taxon>
        <taxon>Kouleothrix</taxon>
    </lineage>
</organism>
<dbReference type="EMBL" id="LJCR01000583">
    <property type="protein sequence ID" value="KPV52326.1"/>
    <property type="molecule type" value="Genomic_DNA"/>
</dbReference>
<dbReference type="AlphaFoldDB" id="A0A0P9D0F3"/>
<proteinExistence type="predicted"/>
<keyword evidence="3" id="KW-1185">Reference proteome</keyword>
<feature type="compositionally biased region" description="Basic and acidic residues" evidence="1">
    <location>
        <begin position="208"/>
        <end position="222"/>
    </location>
</feature>
<protein>
    <submittedName>
        <fullName evidence="2">Uncharacterized protein</fullName>
    </submittedName>
</protein>
<gene>
    <name evidence="2" type="ORF">SE17_16170</name>
</gene>
<sequence>MLETLGYLAALLLFAATLLPRRMRQRFADAPSYVVPFLRAAVPWLAAHLAQLAAQAWRFCVELGRLIEPLAYRLVTGRDPAAREGQMFHSGGTMYRAQSWGDNASGLIDADALPPPVPVESPLPAAENPDLHGGDPLPTEAEIPPATADELQALGRALRHNLTSADKTKSGAIKAGWGLSRSGTDPRYRRASQLYDLATKEPVPPPRPELRITRRSEPKARN</sequence>